<keyword evidence="2" id="KW-1185">Reference proteome</keyword>
<protein>
    <submittedName>
        <fullName evidence="1">Uncharacterized protein</fullName>
    </submittedName>
</protein>
<dbReference type="Proteomes" id="UP001057402">
    <property type="component" value="Chromosome 6"/>
</dbReference>
<dbReference type="EMBL" id="CM042885">
    <property type="protein sequence ID" value="KAI4367129.1"/>
    <property type="molecule type" value="Genomic_DNA"/>
</dbReference>
<evidence type="ECO:0000313" key="2">
    <source>
        <dbReference type="Proteomes" id="UP001057402"/>
    </source>
</evidence>
<comment type="caution">
    <text evidence="1">The sequence shown here is derived from an EMBL/GenBank/DDBJ whole genome shotgun (WGS) entry which is preliminary data.</text>
</comment>
<accession>A0ACB9QPS2</accession>
<sequence length="139" mass="15285">MAMPTTTAATTTFSFFSSPNASSSFFPKHSSCTLSFPSRVPGFFVRAVASSSPKPKGEPRGIAKPLRVSQELQSLVGVPEIPRPHALKRVWDYIKDNNLQDPNDKKTIICDEKLKKLFGGKDRVGFLEIAGLISPHLLR</sequence>
<organism evidence="1 2">
    <name type="scientific">Melastoma candidum</name>
    <dbReference type="NCBI Taxonomy" id="119954"/>
    <lineage>
        <taxon>Eukaryota</taxon>
        <taxon>Viridiplantae</taxon>
        <taxon>Streptophyta</taxon>
        <taxon>Embryophyta</taxon>
        <taxon>Tracheophyta</taxon>
        <taxon>Spermatophyta</taxon>
        <taxon>Magnoliopsida</taxon>
        <taxon>eudicotyledons</taxon>
        <taxon>Gunneridae</taxon>
        <taxon>Pentapetalae</taxon>
        <taxon>rosids</taxon>
        <taxon>malvids</taxon>
        <taxon>Myrtales</taxon>
        <taxon>Melastomataceae</taxon>
        <taxon>Melastomatoideae</taxon>
        <taxon>Melastomateae</taxon>
        <taxon>Melastoma</taxon>
    </lineage>
</organism>
<evidence type="ECO:0000313" key="1">
    <source>
        <dbReference type="EMBL" id="KAI4367129.1"/>
    </source>
</evidence>
<gene>
    <name evidence="1" type="ORF">MLD38_022899</name>
</gene>
<reference evidence="2" key="1">
    <citation type="journal article" date="2023" name="Front. Plant Sci.">
        <title>Chromosomal-level genome assembly of Melastoma candidum provides insights into trichome evolution.</title>
        <authorList>
            <person name="Zhong Y."/>
            <person name="Wu W."/>
            <person name="Sun C."/>
            <person name="Zou P."/>
            <person name="Liu Y."/>
            <person name="Dai S."/>
            <person name="Zhou R."/>
        </authorList>
    </citation>
    <scope>NUCLEOTIDE SEQUENCE [LARGE SCALE GENOMIC DNA]</scope>
</reference>
<name>A0ACB9QPS2_9MYRT</name>
<proteinExistence type="predicted"/>